<sequence length="89" mass="9583">TAFTRDSANFSGMDGTQNLFIQKVIHQAFVDVNEEGTEAAAATGVSMGITSVGPTQIPVFRADHPFIFVIQDRENGNILFLGRVANPSK</sequence>
<dbReference type="EMBL" id="PFNK01000047">
    <property type="protein sequence ID" value="PIZ43322.1"/>
    <property type="molecule type" value="Genomic_DNA"/>
</dbReference>
<gene>
    <name evidence="2" type="ORF">COY33_01705</name>
</gene>
<dbReference type="InterPro" id="IPR042185">
    <property type="entry name" value="Serpin_sf_2"/>
</dbReference>
<evidence type="ECO:0000313" key="3">
    <source>
        <dbReference type="Proteomes" id="UP000229915"/>
    </source>
</evidence>
<dbReference type="AlphaFoldDB" id="A0A2M7TD42"/>
<dbReference type="InterPro" id="IPR036186">
    <property type="entry name" value="Serpin_sf"/>
</dbReference>
<dbReference type="GO" id="GO:0005615">
    <property type="term" value="C:extracellular space"/>
    <property type="evidence" value="ECO:0007669"/>
    <property type="project" value="InterPro"/>
</dbReference>
<protein>
    <submittedName>
        <fullName evidence="2">Proteinase IV</fullName>
    </submittedName>
</protein>
<dbReference type="PANTHER" id="PTHR11461">
    <property type="entry name" value="SERINE PROTEASE INHIBITOR, SERPIN"/>
    <property type="match status" value="1"/>
</dbReference>
<dbReference type="InterPro" id="IPR042178">
    <property type="entry name" value="Serpin_sf_1"/>
</dbReference>
<comment type="caution">
    <text evidence="2">The sequence shown here is derived from an EMBL/GenBank/DDBJ whole genome shotgun (WGS) entry which is preliminary data.</text>
</comment>
<dbReference type="SUPFAM" id="SSF56574">
    <property type="entry name" value="Serpins"/>
    <property type="match status" value="1"/>
</dbReference>
<dbReference type="Pfam" id="PF00079">
    <property type="entry name" value="Serpin"/>
    <property type="match status" value="1"/>
</dbReference>
<dbReference type="GO" id="GO:0004867">
    <property type="term" value="F:serine-type endopeptidase inhibitor activity"/>
    <property type="evidence" value="ECO:0007669"/>
    <property type="project" value="InterPro"/>
</dbReference>
<evidence type="ECO:0000313" key="2">
    <source>
        <dbReference type="EMBL" id="PIZ43322.1"/>
    </source>
</evidence>
<dbReference type="Proteomes" id="UP000229915">
    <property type="component" value="Unassembled WGS sequence"/>
</dbReference>
<dbReference type="PANTHER" id="PTHR11461:SF211">
    <property type="entry name" value="GH10112P-RELATED"/>
    <property type="match status" value="1"/>
</dbReference>
<dbReference type="Gene3D" id="3.30.497.10">
    <property type="entry name" value="Antithrombin, subunit I, domain 2"/>
    <property type="match status" value="1"/>
</dbReference>
<proteinExistence type="predicted"/>
<dbReference type="InterPro" id="IPR000215">
    <property type="entry name" value="Serpin_fam"/>
</dbReference>
<evidence type="ECO:0000259" key="1">
    <source>
        <dbReference type="Pfam" id="PF00079"/>
    </source>
</evidence>
<dbReference type="PROSITE" id="PS00284">
    <property type="entry name" value="SERPIN"/>
    <property type="match status" value="1"/>
</dbReference>
<dbReference type="Gene3D" id="2.30.39.10">
    <property type="entry name" value="Alpha-1-antitrypsin, domain 1"/>
    <property type="match status" value="1"/>
</dbReference>
<name>A0A2M7TD42_UNCKA</name>
<dbReference type="InterPro" id="IPR023795">
    <property type="entry name" value="Serpin_CS"/>
</dbReference>
<organism evidence="2 3">
    <name type="scientific">candidate division WWE3 bacterium CG_4_10_14_0_2_um_filter_42_7</name>
    <dbReference type="NCBI Taxonomy" id="1975073"/>
    <lineage>
        <taxon>Bacteria</taxon>
        <taxon>Katanobacteria</taxon>
    </lineage>
</organism>
<accession>A0A2M7TD42</accession>
<feature type="non-terminal residue" evidence="2">
    <location>
        <position position="1"/>
    </location>
</feature>
<feature type="domain" description="Serpin" evidence="1">
    <location>
        <begin position="2"/>
        <end position="87"/>
    </location>
</feature>
<dbReference type="InterPro" id="IPR023796">
    <property type="entry name" value="Serpin_dom"/>
</dbReference>
<reference evidence="3" key="1">
    <citation type="submission" date="2017-09" db="EMBL/GenBank/DDBJ databases">
        <title>Depth-based differentiation of microbial function through sediment-hosted aquifers and enrichment of novel symbionts in the deep terrestrial subsurface.</title>
        <authorList>
            <person name="Probst A.J."/>
            <person name="Ladd B."/>
            <person name="Jarett J.K."/>
            <person name="Geller-Mcgrath D.E."/>
            <person name="Sieber C.M.K."/>
            <person name="Emerson J.B."/>
            <person name="Anantharaman K."/>
            <person name="Thomas B.C."/>
            <person name="Malmstrom R."/>
            <person name="Stieglmeier M."/>
            <person name="Klingl A."/>
            <person name="Woyke T."/>
            <person name="Ryan C.M."/>
            <person name="Banfield J.F."/>
        </authorList>
    </citation>
    <scope>NUCLEOTIDE SEQUENCE [LARGE SCALE GENOMIC DNA]</scope>
</reference>